<dbReference type="SUPFAM" id="SSF47353">
    <property type="entry name" value="Retrovirus capsid dimerization domain-like"/>
    <property type="match status" value="1"/>
</dbReference>
<organism evidence="3 4">
    <name type="scientific">Amphilophus citrinellus</name>
    <name type="common">Midas cichlid</name>
    <name type="synonym">Cichlasoma citrinellum</name>
    <dbReference type="NCBI Taxonomy" id="61819"/>
    <lineage>
        <taxon>Eukaryota</taxon>
        <taxon>Metazoa</taxon>
        <taxon>Chordata</taxon>
        <taxon>Craniata</taxon>
        <taxon>Vertebrata</taxon>
        <taxon>Euteleostomi</taxon>
        <taxon>Actinopterygii</taxon>
        <taxon>Neopterygii</taxon>
        <taxon>Teleostei</taxon>
        <taxon>Neoteleostei</taxon>
        <taxon>Acanthomorphata</taxon>
        <taxon>Ovalentaria</taxon>
        <taxon>Cichlomorphae</taxon>
        <taxon>Cichliformes</taxon>
        <taxon>Cichlidae</taxon>
        <taxon>New World cichlids</taxon>
        <taxon>Cichlasomatinae</taxon>
        <taxon>Heroini</taxon>
        <taxon>Amphilophus</taxon>
    </lineage>
</organism>
<feature type="domain" description="SCAN box" evidence="2">
    <location>
        <begin position="109"/>
        <end position="154"/>
    </location>
</feature>
<protein>
    <recommendedName>
        <fullName evidence="2">SCAN box domain-containing protein</fullName>
    </recommendedName>
</protein>
<evidence type="ECO:0000259" key="2">
    <source>
        <dbReference type="PROSITE" id="PS50804"/>
    </source>
</evidence>
<accession>A0A3Q0REP2</accession>
<reference evidence="3" key="1">
    <citation type="submission" date="2025-08" db="UniProtKB">
        <authorList>
            <consortium name="Ensembl"/>
        </authorList>
    </citation>
    <scope>IDENTIFICATION</scope>
</reference>
<dbReference type="Ensembl" id="ENSACIT00000008895.1">
    <property type="protein sequence ID" value="ENSACIP00000008637.1"/>
    <property type="gene ID" value="ENSACIG00000006765.1"/>
</dbReference>
<reference evidence="3" key="2">
    <citation type="submission" date="2025-09" db="UniProtKB">
        <authorList>
            <consortium name="Ensembl"/>
        </authorList>
    </citation>
    <scope>IDENTIFICATION</scope>
</reference>
<dbReference type="AlphaFoldDB" id="A0A3Q0REP2"/>
<dbReference type="PROSITE" id="PS50804">
    <property type="entry name" value="SCAN_BOX"/>
    <property type="match status" value="1"/>
</dbReference>
<sequence>MVNNKHYLFSTMIYKYPFIHPFSSAYLGPGRGGQEPKQRSPGFPLPAHPEGPQGIPRPAERYNLPSVPGGLPRGPLPDGRTPHLISKGEASHPAKETHFCRLYSRSYSFRSLQIESGETPRELYVRLKDLFTRWVKPEKSTVQEISEQIILDLYDSRRTDLSFACSLSA</sequence>
<evidence type="ECO:0000313" key="4">
    <source>
        <dbReference type="Proteomes" id="UP000261340"/>
    </source>
</evidence>
<feature type="region of interest" description="Disordered" evidence="1">
    <location>
        <begin position="29"/>
        <end position="92"/>
    </location>
</feature>
<dbReference type="Proteomes" id="UP000261340">
    <property type="component" value="Unplaced"/>
</dbReference>
<name>A0A3Q0REP2_AMPCI</name>
<proteinExistence type="predicted"/>
<keyword evidence="4" id="KW-1185">Reference proteome</keyword>
<dbReference type="InterPro" id="IPR038269">
    <property type="entry name" value="SCAN_sf"/>
</dbReference>
<evidence type="ECO:0000256" key="1">
    <source>
        <dbReference type="SAM" id="MobiDB-lite"/>
    </source>
</evidence>
<dbReference type="InterPro" id="IPR003309">
    <property type="entry name" value="SCAN_dom"/>
</dbReference>
<dbReference type="Pfam" id="PF02023">
    <property type="entry name" value="SCAN"/>
    <property type="match status" value="1"/>
</dbReference>
<evidence type="ECO:0000313" key="3">
    <source>
        <dbReference type="Ensembl" id="ENSACIP00000008637.1"/>
    </source>
</evidence>
<dbReference type="Gene3D" id="1.10.4020.10">
    <property type="entry name" value="DNA breaking-rejoining enzymes"/>
    <property type="match status" value="1"/>
</dbReference>